<evidence type="ECO:0000313" key="5">
    <source>
        <dbReference type="Proteomes" id="UP000007115"/>
    </source>
</evidence>
<dbReference type="InParanoid" id="G9MDK8"/>
<keyword evidence="1" id="KW-0862">Zinc</keyword>
<dbReference type="eggNOG" id="ENOG502SJT8">
    <property type="taxonomic scope" value="Eukaryota"/>
</dbReference>
<feature type="region of interest" description="Disordered" evidence="2">
    <location>
        <begin position="434"/>
        <end position="504"/>
    </location>
</feature>
<dbReference type="AlphaFoldDB" id="G9MDK8"/>
<feature type="compositionally biased region" description="Polar residues" evidence="2">
    <location>
        <begin position="454"/>
        <end position="468"/>
    </location>
</feature>
<evidence type="ECO:0000259" key="3">
    <source>
        <dbReference type="PROSITE" id="PS50157"/>
    </source>
</evidence>
<dbReference type="HOGENOM" id="CLU_015936_2_0_1"/>
<dbReference type="Gene3D" id="3.30.160.60">
    <property type="entry name" value="Classic Zinc Finger"/>
    <property type="match status" value="1"/>
</dbReference>
<dbReference type="PANTHER" id="PTHR35391">
    <property type="entry name" value="C2H2-TYPE DOMAIN-CONTAINING PROTEIN-RELATED"/>
    <property type="match status" value="1"/>
</dbReference>
<dbReference type="InterPro" id="IPR013087">
    <property type="entry name" value="Znf_C2H2_type"/>
</dbReference>
<dbReference type="Proteomes" id="UP000007115">
    <property type="component" value="Unassembled WGS sequence"/>
</dbReference>
<name>G9MDK8_HYPVG</name>
<dbReference type="InterPro" id="IPR058925">
    <property type="entry name" value="zf-C2H2_AcuF"/>
</dbReference>
<dbReference type="OrthoDB" id="4899518at2759"/>
<feature type="domain" description="C2H2-type" evidence="3">
    <location>
        <begin position="353"/>
        <end position="382"/>
    </location>
</feature>
<accession>G9MDK8</accession>
<dbReference type="RefSeq" id="XP_013961378.1">
    <property type="nucleotide sequence ID" value="XM_014105903.1"/>
</dbReference>
<keyword evidence="1" id="KW-0479">Metal-binding</keyword>
<evidence type="ECO:0000256" key="2">
    <source>
        <dbReference type="SAM" id="MobiDB-lite"/>
    </source>
</evidence>
<dbReference type="STRING" id="413071.G9MDK8"/>
<evidence type="ECO:0000256" key="1">
    <source>
        <dbReference type="PROSITE-ProRule" id="PRU00042"/>
    </source>
</evidence>
<dbReference type="EMBL" id="ABDF02000001">
    <property type="protein sequence ID" value="EHK27167.1"/>
    <property type="molecule type" value="Genomic_DNA"/>
</dbReference>
<dbReference type="PANTHER" id="PTHR35391:SF7">
    <property type="entry name" value="C2H2-TYPE DOMAIN-CONTAINING PROTEIN"/>
    <property type="match status" value="1"/>
</dbReference>
<dbReference type="SMART" id="SM00355">
    <property type="entry name" value="ZnF_C2H2"/>
    <property type="match status" value="3"/>
</dbReference>
<gene>
    <name evidence="4" type="ORF">TRIVIDRAFT_34224</name>
</gene>
<proteinExistence type="predicted"/>
<dbReference type="VEuPathDB" id="FungiDB:TRIVIDRAFT_34224"/>
<keyword evidence="5" id="KW-1185">Reference proteome</keyword>
<dbReference type="OMA" id="HYEPFDI"/>
<dbReference type="GO" id="GO:0008270">
    <property type="term" value="F:zinc ion binding"/>
    <property type="evidence" value="ECO:0007669"/>
    <property type="project" value="UniProtKB-KW"/>
</dbReference>
<feature type="compositionally biased region" description="Basic and acidic residues" evidence="2">
    <location>
        <begin position="471"/>
        <end position="484"/>
    </location>
</feature>
<evidence type="ECO:0000313" key="4">
    <source>
        <dbReference type="EMBL" id="EHK27167.1"/>
    </source>
</evidence>
<dbReference type="PROSITE" id="PS00028">
    <property type="entry name" value="ZINC_FINGER_C2H2_1"/>
    <property type="match status" value="1"/>
</dbReference>
<organism evidence="4 5">
    <name type="scientific">Hypocrea virens (strain Gv29-8 / FGSC 10586)</name>
    <name type="common">Gliocladium virens</name>
    <name type="synonym">Trichoderma virens</name>
    <dbReference type="NCBI Taxonomy" id="413071"/>
    <lineage>
        <taxon>Eukaryota</taxon>
        <taxon>Fungi</taxon>
        <taxon>Dikarya</taxon>
        <taxon>Ascomycota</taxon>
        <taxon>Pezizomycotina</taxon>
        <taxon>Sordariomycetes</taxon>
        <taxon>Hypocreomycetidae</taxon>
        <taxon>Hypocreales</taxon>
        <taxon>Hypocreaceae</taxon>
        <taxon>Trichoderma</taxon>
    </lineage>
</organism>
<dbReference type="Pfam" id="PF26082">
    <property type="entry name" value="zf-C2H2_AcuF"/>
    <property type="match status" value="1"/>
</dbReference>
<protein>
    <recommendedName>
        <fullName evidence="3">C2H2-type domain-containing protein</fullName>
    </recommendedName>
</protein>
<dbReference type="PROSITE" id="PS50157">
    <property type="entry name" value="ZINC_FINGER_C2H2_2"/>
    <property type="match status" value="1"/>
</dbReference>
<dbReference type="GeneID" id="25793304"/>
<keyword evidence="1" id="KW-0863">Zinc-finger</keyword>
<comment type="caution">
    <text evidence="4">The sequence shown here is derived from an EMBL/GenBank/DDBJ whole genome shotgun (WGS) entry which is preliminary data.</text>
</comment>
<reference evidence="4 5" key="1">
    <citation type="journal article" date="2011" name="Genome Biol.">
        <title>Comparative genome sequence analysis underscores mycoparasitism as the ancestral life style of Trichoderma.</title>
        <authorList>
            <person name="Kubicek C.P."/>
            <person name="Herrera-Estrella A."/>
            <person name="Seidl-Seiboth V."/>
            <person name="Martinez D.A."/>
            <person name="Druzhinina I.S."/>
            <person name="Thon M."/>
            <person name="Zeilinger S."/>
            <person name="Casas-Flores S."/>
            <person name="Horwitz B.A."/>
            <person name="Mukherjee P.K."/>
            <person name="Mukherjee M."/>
            <person name="Kredics L."/>
            <person name="Alcaraz L.D."/>
            <person name="Aerts A."/>
            <person name="Antal Z."/>
            <person name="Atanasova L."/>
            <person name="Cervantes-Badillo M.G."/>
            <person name="Challacombe J."/>
            <person name="Chertkov O."/>
            <person name="McCluskey K."/>
            <person name="Coulpier F."/>
            <person name="Deshpande N."/>
            <person name="von Doehren H."/>
            <person name="Ebbole D.J."/>
            <person name="Esquivel-Naranjo E.U."/>
            <person name="Fekete E."/>
            <person name="Flipphi M."/>
            <person name="Glaser F."/>
            <person name="Gomez-Rodriguez E.Y."/>
            <person name="Gruber S."/>
            <person name="Han C."/>
            <person name="Henrissat B."/>
            <person name="Hermosa R."/>
            <person name="Hernandez-Onate M."/>
            <person name="Karaffa L."/>
            <person name="Kosti I."/>
            <person name="Le Crom S."/>
            <person name="Lindquist E."/>
            <person name="Lucas S."/>
            <person name="Luebeck M."/>
            <person name="Luebeck P.S."/>
            <person name="Margeot A."/>
            <person name="Metz B."/>
            <person name="Misra M."/>
            <person name="Nevalainen H."/>
            <person name="Omann M."/>
            <person name="Packer N."/>
            <person name="Perrone G."/>
            <person name="Uresti-Rivera E.E."/>
            <person name="Salamov A."/>
            <person name="Schmoll M."/>
            <person name="Seiboth B."/>
            <person name="Shapiro H."/>
            <person name="Sukno S."/>
            <person name="Tamayo-Ramos J.A."/>
            <person name="Tisch D."/>
            <person name="Wiest A."/>
            <person name="Wilkinson H.H."/>
            <person name="Zhang M."/>
            <person name="Coutinho P.M."/>
            <person name="Kenerley C.M."/>
            <person name="Monte E."/>
            <person name="Baker S.E."/>
            <person name="Grigoriev I.V."/>
        </authorList>
    </citation>
    <scope>NUCLEOTIDE SEQUENCE [LARGE SCALE GENOMIC DNA]</scope>
    <source>
        <strain evidence="5">Gv29-8 / FGSC 10586</strain>
    </source>
</reference>
<sequence>MEDASIAKSVRKCLELFRTLASLPSPPANASYQTALMAITEDEPRFKIWSGNMGAHTSGRRSLQYRLRDASHLQKQVLALLADLSELLEDALAIVCGSKIPWDQIEDDEILADEPDFLQDSNSNDSELQTTELEQIASNVPDTIDCLLRLSVAIRNPAPHDHFAASVPLDVSHYEPFDIQHVQDKFQNIDRILAQRLGHAISRRRQYFKYRESHHLKLAHGLNLTDQTDGESTIASSIPGHAKNAGFNNTLSTIDEDAVSDSGISQTSFASSLADIERLRIPLPPKSAESGPFECPFCFMIITATNRVSWKRHVFADLRPYVCLSEDCTATEKWFARRHEWIMHEVENHWKLYVCPHSCNESFQSRSKCIEHVDKSHPGVIPTYQLEAAINLNSKPIRAEDGIACPICKESLDSAKKYQRHVGRHQEQLAIFALPSTQSQENEHDFGDDDERSPSQSDVNSGGISNSDGGAHLEELQVNDDKESAPFSSAVEEIEPLAPEAQPAAPVYLVATTDNSFSSIRPMIKERLSNRP</sequence>